<evidence type="ECO:0000313" key="4">
    <source>
        <dbReference type="Proteomes" id="UP000254919"/>
    </source>
</evidence>
<dbReference type="Proteomes" id="UP000054844">
    <property type="component" value="Unassembled WGS sequence"/>
</dbReference>
<dbReference type="SUPFAM" id="SSF69047">
    <property type="entry name" value="Hypothetical protein YjbJ"/>
    <property type="match status" value="1"/>
</dbReference>
<evidence type="ECO:0000313" key="2">
    <source>
        <dbReference type="EMBL" id="SUE38255.1"/>
    </source>
</evidence>
<gene>
    <name evidence="1" type="ORF">APZ41_010040</name>
    <name evidence="2" type="ORF">NCTC13291_00618</name>
</gene>
<reference evidence="1 3" key="1">
    <citation type="submission" date="2016-12" db="EMBL/GenBank/DDBJ databases">
        <title>Draft genome sequence of Roseomonas mucosa strain AU37, isolated from a peripheral intravenous catheter.</title>
        <authorList>
            <person name="Choudhury M.A."/>
            <person name="Sidjabat H.E."/>
            <person name="Wailan A.M."/>
            <person name="Zhang L."/>
            <person name="Marsh N.M."/>
            <person name="Rickard C.M."/>
            <person name="Davies M."/>
            <person name="Mcmillan D.J."/>
        </authorList>
    </citation>
    <scope>NUCLEOTIDE SEQUENCE [LARGE SCALE GENOMIC DNA]</scope>
    <source>
        <strain evidence="1 3">SAVE376</strain>
    </source>
</reference>
<dbReference type="Gene3D" id="1.10.1470.10">
    <property type="entry name" value="YjbJ"/>
    <property type="match status" value="1"/>
</dbReference>
<reference evidence="2 4" key="2">
    <citation type="submission" date="2018-06" db="EMBL/GenBank/DDBJ databases">
        <authorList>
            <consortium name="Pathogen Informatics"/>
            <person name="Doyle S."/>
        </authorList>
    </citation>
    <scope>NUCLEOTIDE SEQUENCE [LARGE SCALE GENOMIC DNA]</scope>
    <source>
        <strain evidence="2 4">NCTC13291</strain>
    </source>
</reference>
<dbReference type="OrthoDB" id="9796058at2"/>
<dbReference type="EMBL" id="UGVN01000001">
    <property type="protein sequence ID" value="SUE38255.1"/>
    <property type="molecule type" value="Genomic_DNA"/>
</dbReference>
<evidence type="ECO:0000313" key="3">
    <source>
        <dbReference type="Proteomes" id="UP000054844"/>
    </source>
</evidence>
<keyword evidence="3" id="KW-1185">Reference proteome</keyword>
<organism evidence="1 3">
    <name type="scientific">Roseomonas mucosa</name>
    <dbReference type="NCBI Taxonomy" id="207340"/>
    <lineage>
        <taxon>Bacteria</taxon>
        <taxon>Pseudomonadati</taxon>
        <taxon>Pseudomonadota</taxon>
        <taxon>Alphaproteobacteria</taxon>
        <taxon>Acetobacterales</taxon>
        <taxon>Roseomonadaceae</taxon>
        <taxon>Roseomonas</taxon>
    </lineage>
</organism>
<protein>
    <submittedName>
        <fullName evidence="1">CsbD family protein</fullName>
    </submittedName>
    <submittedName>
        <fullName evidence="2">CsbD-like</fullName>
    </submittedName>
</protein>
<dbReference type="STRING" id="207340.APZ41_010040"/>
<sequence length="78" mass="8298">MDEDRIIGAAKQGAGRLQSATGELIGDSRMQARGDYYEAEGRAENALGGLADTIREQPLTSALIAVGIGWLIGRLRII</sequence>
<dbReference type="EMBL" id="LLWF02000026">
    <property type="protein sequence ID" value="ONH83371.1"/>
    <property type="molecule type" value="Genomic_DNA"/>
</dbReference>
<dbReference type="Proteomes" id="UP000254919">
    <property type="component" value="Unassembled WGS sequence"/>
</dbReference>
<dbReference type="RefSeq" id="WP_019461941.1">
    <property type="nucleotide sequence ID" value="NZ_AP031462.1"/>
</dbReference>
<dbReference type="InterPro" id="IPR036629">
    <property type="entry name" value="YjbJ_sf"/>
</dbReference>
<dbReference type="GeneID" id="99635640"/>
<proteinExistence type="predicted"/>
<accession>A0A1S8D541</accession>
<dbReference type="AlphaFoldDB" id="A0A1S8D541"/>
<evidence type="ECO:0000313" key="1">
    <source>
        <dbReference type="EMBL" id="ONH83371.1"/>
    </source>
</evidence>
<name>A0A1S8D541_9PROT</name>